<evidence type="ECO:0000256" key="1">
    <source>
        <dbReference type="ARBA" id="ARBA00010605"/>
    </source>
</evidence>
<dbReference type="GO" id="GO:0005840">
    <property type="term" value="C:ribosome"/>
    <property type="evidence" value="ECO:0007669"/>
    <property type="project" value="UniProtKB-KW"/>
</dbReference>
<evidence type="ECO:0000256" key="5">
    <source>
        <dbReference type="ARBA" id="ARBA00023274"/>
    </source>
</evidence>
<feature type="domain" description="Ribosomal protein L9" evidence="9">
    <location>
        <begin position="13"/>
        <end position="40"/>
    </location>
</feature>
<sequence length="207" mass="22748">MDVILLERVDKLGQMGDTVKVKPGYARNYLLPQKKALRATKANQAHFEGMRAELEARNLERRQEAEQVAERMQGLELVMIRAAGESGQLYGSVAARDVAEALKDAGIKVERRSVNLTHQIKATGAYTVPIVLHPEVSVDVRIGIGRSDEEARAHLEGRSLSAEAREADEALAAEQAAMLVDEEEDGEAEFGAGDYEADDYEADDREV</sequence>
<dbReference type="Pfam" id="PF01281">
    <property type="entry name" value="Ribosomal_L9_N"/>
    <property type="match status" value="1"/>
</dbReference>
<dbReference type="GO" id="GO:1990904">
    <property type="term" value="C:ribonucleoprotein complex"/>
    <property type="evidence" value="ECO:0007669"/>
    <property type="project" value="UniProtKB-KW"/>
</dbReference>
<dbReference type="EMBL" id="FNCV01000005">
    <property type="protein sequence ID" value="SDH26735.1"/>
    <property type="molecule type" value="Genomic_DNA"/>
</dbReference>
<evidence type="ECO:0000259" key="9">
    <source>
        <dbReference type="PROSITE" id="PS00651"/>
    </source>
</evidence>
<evidence type="ECO:0000256" key="8">
    <source>
        <dbReference type="SAM" id="MobiDB-lite"/>
    </source>
</evidence>
<evidence type="ECO:0000313" key="10">
    <source>
        <dbReference type="EMBL" id="SDH26735.1"/>
    </source>
</evidence>
<evidence type="ECO:0000256" key="3">
    <source>
        <dbReference type="ARBA" id="ARBA00022884"/>
    </source>
</evidence>
<name>A0A1G8B0T0_9PROT</name>
<organism evidence="10 11">
    <name type="scientific">Roseospirillum parvum</name>
    <dbReference type="NCBI Taxonomy" id="83401"/>
    <lineage>
        <taxon>Bacteria</taxon>
        <taxon>Pseudomonadati</taxon>
        <taxon>Pseudomonadota</taxon>
        <taxon>Alphaproteobacteria</taxon>
        <taxon>Rhodospirillales</taxon>
        <taxon>Rhodospirillaceae</taxon>
        <taxon>Roseospirillum</taxon>
    </lineage>
</organism>
<protein>
    <recommendedName>
        <fullName evidence="6 7">Large ribosomal subunit protein bL9</fullName>
    </recommendedName>
</protein>
<dbReference type="InterPro" id="IPR020069">
    <property type="entry name" value="Ribosomal_bL9_C"/>
</dbReference>
<evidence type="ECO:0000256" key="6">
    <source>
        <dbReference type="ARBA" id="ARBA00035292"/>
    </source>
</evidence>
<dbReference type="InterPro" id="IPR020594">
    <property type="entry name" value="Ribosomal_bL9_bac/chp"/>
</dbReference>
<feature type="region of interest" description="Disordered" evidence="8">
    <location>
        <begin position="178"/>
        <end position="207"/>
    </location>
</feature>
<keyword evidence="5 7" id="KW-0687">Ribonucleoprotein</keyword>
<evidence type="ECO:0000313" key="11">
    <source>
        <dbReference type="Proteomes" id="UP000217076"/>
    </source>
</evidence>
<comment type="similarity">
    <text evidence="1 7">Belongs to the bacterial ribosomal protein bL9 family.</text>
</comment>
<dbReference type="Pfam" id="PF03948">
    <property type="entry name" value="Ribosomal_L9_C"/>
    <property type="match status" value="1"/>
</dbReference>
<evidence type="ECO:0000256" key="2">
    <source>
        <dbReference type="ARBA" id="ARBA00022730"/>
    </source>
</evidence>
<dbReference type="SUPFAM" id="SSF55658">
    <property type="entry name" value="L9 N-domain-like"/>
    <property type="match status" value="1"/>
</dbReference>
<dbReference type="GO" id="GO:0019843">
    <property type="term" value="F:rRNA binding"/>
    <property type="evidence" value="ECO:0007669"/>
    <property type="project" value="UniProtKB-UniRule"/>
</dbReference>
<dbReference type="GO" id="GO:0003735">
    <property type="term" value="F:structural constituent of ribosome"/>
    <property type="evidence" value="ECO:0007669"/>
    <property type="project" value="InterPro"/>
</dbReference>
<evidence type="ECO:0000256" key="4">
    <source>
        <dbReference type="ARBA" id="ARBA00022980"/>
    </source>
</evidence>
<comment type="function">
    <text evidence="7">Binds to the 23S rRNA.</text>
</comment>
<dbReference type="InterPro" id="IPR036935">
    <property type="entry name" value="Ribosomal_bL9_N_sf"/>
</dbReference>
<dbReference type="NCBIfam" id="TIGR00158">
    <property type="entry name" value="L9"/>
    <property type="match status" value="1"/>
</dbReference>
<proteinExistence type="inferred from homology"/>
<evidence type="ECO:0000256" key="7">
    <source>
        <dbReference type="HAMAP-Rule" id="MF_00503"/>
    </source>
</evidence>
<dbReference type="InterPro" id="IPR020070">
    <property type="entry name" value="Ribosomal_bL9_N"/>
</dbReference>
<dbReference type="PROSITE" id="PS00651">
    <property type="entry name" value="RIBOSOMAL_L9"/>
    <property type="match status" value="1"/>
</dbReference>
<dbReference type="InterPro" id="IPR000244">
    <property type="entry name" value="Ribosomal_bL9"/>
</dbReference>
<keyword evidence="11" id="KW-1185">Reference proteome</keyword>
<keyword evidence="3 7" id="KW-0694">RNA-binding</keyword>
<reference evidence="11" key="1">
    <citation type="submission" date="2016-10" db="EMBL/GenBank/DDBJ databases">
        <authorList>
            <person name="Varghese N."/>
            <person name="Submissions S."/>
        </authorList>
    </citation>
    <scope>NUCLEOTIDE SEQUENCE [LARGE SCALE GENOMIC DNA]</scope>
    <source>
        <strain evidence="11">930I</strain>
    </source>
</reference>
<keyword evidence="2 7" id="KW-0699">rRNA-binding</keyword>
<accession>A0A1G8B0T0</accession>
<dbReference type="SUPFAM" id="SSF55653">
    <property type="entry name" value="Ribosomal protein L9 C-domain"/>
    <property type="match status" value="1"/>
</dbReference>
<dbReference type="GO" id="GO:0006412">
    <property type="term" value="P:translation"/>
    <property type="evidence" value="ECO:0007669"/>
    <property type="project" value="UniProtKB-UniRule"/>
</dbReference>
<dbReference type="InterPro" id="IPR036791">
    <property type="entry name" value="Ribosomal_bL9_C_sf"/>
</dbReference>
<feature type="compositionally biased region" description="Acidic residues" evidence="8">
    <location>
        <begin position="195"/>
        <end position="207"/>
    </location>
</feature>
<dbReference type="PANTHER" id="PTHR21368">
    <property type="entry name" value="50S RIBOSOMAL PROTEIN L9"/>
    <property type="match status" value="1"/>
</dbReference>
<keyword evidence="4 7" id="KW-0689">Ribosomal protein</keyword>
<dbReference type="OrthoDB" id="9788336at2"/>
<dbReference type="RefSeq" id="WP_092618819.1">
    <property type="nucleotide sequence ID" value="NZ_FNCV01000005.1"/>
</dbReference>
<dbReference type="Gene3D" id="3.10.430.100">
    <property type="entry name" value="Ribosomal protein L9, C-terminal domain"/>
    <property type="match status" value="1"/>
</dbReference>
<dbReference type="Proteomes" id="UP000217076">
    <property type="component" value="Unassembled WGS sequence"/>
</dbReference>
<dbReference type="HAMAP" id="MF_00503">
    <property type="entry name" value="Ribosomal_bL9"/>
    <property type="match status" value="1"/>
</dbReference>
<gene>
    <name evidence="7" type="primary">rplI</name>
    <name evidence="10" type="ORF">SAMN05421742_105168</name>
</gene>
<dbReference type="InterPro" id="IPR009027">
    <property type="entry name" value="Ribosomal_bL9/RNase_H1_N"/>
</dbReference>
<dbReference type="AlphaFoldDB" id="A0A1G8B0T0"/>
<dbReference type="Gene3D" id="3.40.5.10">
    <property type="entry name" value="Ribosomal protein L9, N-terminal domain"/>
    <property type="match status" value="1"/>
</dbReference>
<dbReference type="STRING" id="83401.SAMN05421742_105168"/>